<dbReference type="GO" id="GO:0051537">
    <property type="term" value="F:2 iron, 2 sulfur cluster binding"/>
    <property type="evidence" value="ECO:0007669"/>
    <property type="project" value="UniProtKB-KW"/>
</dbReference>
<dbReference type="PRINTS" id="PR00090">
    <property type="entry name" value="RNGDIOXGNASE"/>
</dbReference>
<evidence type="ECO:0000256" key="5">
    <source>
        <dbReference type="ARBA" id="ARBA00023004"/>
    </source>
</evidence>
<evidence type="ECO:0000256" key="2">
    <source>
        <dbReference type="ARBA" id="ARBA00022714"/>
    </source>
</evidence>
<evidence type="ECO:0000256" key="6">
    <source>
        <dbReference type="ARBA" id="ARBA00023014"/>
    </source>
</evidence>
<dbReference type="InterPro" id="IPR017941">
    <property type="entry name" value="Rieske_2Fe-2S"/>
</dbReference>
<feature type="domain" description="Rieske" evidence="7">
    <location>
        <begin position="140"/>
        <end position="246"/>
    </location>
</feature>
<reference evidence="8" key="1">
    <citation type="submission" date="2024-07" db="EMBL/GenBank/DDBJ databases">
        <authorList>
            <person name="Yu S.T."/>
        </authorList>
    </citation>
    <scope>NUCLEOTIDE SEQUENCE</scope>
    <source>
        <strain evidence="8">R28</strain>
    </source>
</reference>
<dbReference type="Gene3D" id="2.102.10.10">
    <property type="entry name" value="Rieske [2Fe-2S] iron-sulphur domain"/>
    <property type="match status" value="1"/>
</dbReference>
<keyword evidence="2" id="KW-0001">2Fe-2S</keyword>
<keyword evidence="5" id="KW-0408">Iron</keyword>
<evidence type="ECO:0000256" key="3">
    <source>
        <dbReference type="ARBA" id="ARBA00022723"/>
    </source>
</evidence>
<comment type="cofactor">
    <cofactor evidence="1">
        <name>Fe cation</name>
        <dbReference type="ChEBI" id="CHEBI:24875"/>
    </cofactor>
</comment>
<evidence type="ECO:0000313" key="8">
    <source>
        <dbReference type="EMBL" id="XDQ40218.1"/>
    </source>
</evidence>
<gene>
    <name evidence="8" type="ORF">AB5J49_46625</name>
</gene>
<dbReference type="EMBL" id="CP163439">
    <property type="protein sequence ID" value="XDQ40218.1"/>
    <property type="molecule type" value="Genomic_DNA"/>
</dbReference>
<keyword evidence="6" id="KW-0411">Iron-sulfur</keyword>
<organism evidence="8">
    <name type="scientific">Streptomyces sp. R28</name>
    <dbReference type="NCBI Taxonomy" id="3238628"/>
    <lineage>
        <taxon>Bacteria</taxon>
        <taxon>Bacillati</taxon>
        <taxon>Actinomycetota</taxon>
        <taxon>Actinomycetes</taxon>
        <taxon>Kitasatosporales</taxon>
        <taxon>Streptomycetaceae</taxon>
        <taxon>Streptomyces</taxon>
    </lineage>
</organism>
<dbReference type="CDD" id="cd03469">
    <property type="entry name" value="Rieske_RO_Alpha_N"/>
    <property type="match status" value="1"/>
</dbReference>
<name>A0AB39QDC2_9ACTN</name>
<evidence type="ECO:0000259" key="7">
    <source>
        <dbReference type="PROSITE" id="PS51296"/>
    </source>
</evidence>
<dbReference type="Pfam" id="PF00355">
    <property type="entry name" value="Rieske"/>
    <property type="match status" value="1"/>
</dbReference>
<evidence type="ECO:0000256" key="4">
    <source>
        <dbReference type="ARBA" id="ARBA00023002"/>
    </source>
</evidence>
<keyword evidence="4" id="KW-0560">Oxidoreductase</keyword>
<proteinExistence type="predicted"/>
<dbReference type="InterPro" id="IPR001663">
    <property type="entry name" value="Rng_hydr_dOase-A"/>
</dbReference>
<dbReference type="PROSITE" id="PS51296">
    <property type="entry name" value="RIESKE"/>
    <property type="match status" value="1"/>
</dbReference>
<dbReference type="SUPFAM" id="SSF50022">
    <property type="entry name" value="ISP domain"/>
    <property type="match status" value="1"/>
</dbReference>
<dbReference type="GO" id="GO:0005506">
    <property type="term" value="F:iron ion binding"/>
    <property type="evidence" value="ECO:0007669"/>
    <property type="project" value="InterPro"/>
</dbReference>
<dbReference type="AlphaFoldDB" id="A0AB39QDC2"/>
<dbReference type="SUPFAM" id="SSF55961">
    <property type="entry name" value="Bet v1-like"/>
    <property type="match status" value="1"/>
</dbReference>
<keyword evidence="3" id="KW-0479">Metal-binding</keyword>
<dbReference type="RefSeq" id="WP_369174924.1">
    <property type="nucleotide sequence ID" value="NZ_CP163439.1"/>
</dbReference>
<accession>A0AB39QDC2</accession>
<sequence>MPVIIVVFCCMLLGCFDGCPAWWTAGRRVAKYQNRAYLPRSKPIIGAYLLTQDGLKQVVRSPAGREGSRCEWPELRCCIQSEWNLLKNFSRGRLLYSMKRSELVRPVIMSSGDDHGLPGESYTSASVFGWELQKLWRDGWVCVGRATLLPETGSQRAIDVGGVGVLLVNDSSGRPRAFLNFCRHRGHELVRPGCEVRRSTIWCAYHAWVYRLDGALRNAPRFDIDEADDLGLIPVRCADWGGWLFVNLSGTAPDLQDTVGNLDEILAPYETGSLRTTAVRQYDVAANWKLIVENYLECYHCPSTHPELSRVQRTEGGENFASTGLWLGGFLDLRNSAVSISLDGSGAAWDFPSLDEDRIRQVCYHALLPGLFVTAHHDYLVTHRLEPLDAGRTRVTCEWLFPPELVSAGTDTSYAVDFWDHTNAQDWAACESVQRGVSVPGYVPGPLAPDESGLRAFLRLLAEAYGSDMPLRVPTDVDEGARS</sequence>
<evidence type="ECO:0000256" key="1">
    <source>
        <dbReference type="ARBA" id="ARBA00001962"/>
    </source>
</evidence>
<dbReference type="GO" id="GO:0004497">
    <property type="term" value="F:monooxygenase activity"/>
    <property type="evidence" value="ECO:0007669"/>
    <property type="project" value="UniProtKB-ARBA"/>
</dbReference>
<dbReference type="InterPro" id="IPR036922">
    <property type="entry name" value="Rieske_2Fe-2S_sf"/>
</dbReference>
<protein>
    <submittedName>
        <fullName evidence="8">SRPBCC family protein</fullName>
    </submittedName>
</protein>
<dbReference type="InterPro" id="IPR015879">
    <property type="entry name" value="Ring_hydroxy_dOase_asu_C_dom"/>
</dbReference>
<dbReference type="GO" id="GO:0016705">
    <property type="term" value="F:oxidoreductase activity, acting on paired donors, with incorporation or reduction of molecular oxygen"/>
    <property type="evidence" value="ECO:0007669"/>
    <property type="project" value="UniProtKB-ARBA"/>
</dbReference>
<dbReference type="Gene3D" id="3.90.380.10">
    <property type="entry name" value="Naphthalene 1,2-dioxygenase Alpha Subunit, Chain A, domain 1"/>
    <property type="match status" value="2"/>
</dbReference>
<dbReference type="PANTHER" id="PTHR43756:SF5">
    <property type="entry name" value="CHOLINE MONOOXYGENASE, CHLOROPLASTIC"/>
    <property type="match status" value="1"/>
</dbReference>
<dbReference type="Pfam" id="PF00848">
    <property type="entry name" value="Ring_hydroxyl_A"/>
    <property type="match status" value="1"/>
</dbReference>
<dbReference type="PANTHER" id="PTHR43756">
    <property type="entry name" value="CHOLINE MONOOXYGENASE, CHLOROPLASTIC"/>
    <property type="match status" value="1"/>
</dbReference>